<keyword evidence="4" id="KW-1185">Reference proteome</keyword>
<evidence type="ECO:0000313" key="4">
    <source>
        <dbReference type="Proteomes" id="UP001190700"/>
    </source>
</evidence>
<sequence length="2275" mass="235831">MLVAGQAVHAASLRQMEKPNSLEALLNKLESNISRIETNKTRPHSAQPHRRRAATQSHAVQDAAAETRSHRPASARTRRKTHEDFEAALLNRPASAKQASPIPEERTAEAKVQAQERARFADEEEDGNEDVQYISTEGEQDYYEDEEEDLPEEGAGPSAPSRPAIPPLPMGAVAARAGGLSPAMAFPEDPDDSPRSDPGWGGQAPLEPMDLQPTRDRIEEDRGNLLQLPTTKAVWRGAAETDPAPEVFGLTYIPDDEDAPMNMTDFTKDTPLEFLVSKLGAGPAGSRAIAARALRKRITGREDEASLAARAGAIRHLSALASAAGSVLSAAKSGPHSKGPPGPRLLNAAAAAVAAADALQAMSETGGVPMQALVARTTAMPLCTLVAVGGDLVRLSATTALRTMVCGGSGDARLACCYAGAPACLSALWQVGPQEAKVAPALLPLPAALQSSHCIRGSLSLLLVGACAGASRVLEYVVIGSLAPLGPPVTIDKSLIQGHAAAVLLEMAEDVTCVKAVARTGNGVGPLVLMSELAVDHSGGTSGPCGGIGRRRCAAAGLARSVQGDDGAGGGPGRLGTRGLKGGDKLAAAACPVLAEAFAQIASNPENPACSPSEAPSRPRDLTRGCSVQGSLCRRHQAVPCHPSRALVQRNLPGGRPQKQHRTGVEGLEGFGCPGNICGSAGQAAYNQEMGGDTVDACEEAQQEIFAAQQLLQRLAEHPELRQHLLHGVGVLRGPVSGKDVHIDAGEKDGAGRGREWQWSMKQGVAQLGTRPIVRPQSARSALQAGFNSTAARFPQGSDGNTRGLNPTMVSAMSNMAVPGMHTVVNYTGPAVAATVVPALAEVLNGQAHLRQRGVEDVKKDALVLLHAILIPSPEMSIEALLPKRPTKGAKFTAATRPHHSVAAALSNKAAIAQAISAHSIIPRLVELAGSKDLAHLIHAVGVLRYLPLIERSCGEAVFRAAGVKPLLEVAAAGAHLVTTMCWADSVCAMRSLAGVSAAARAEVFGYQGVGVAAAVLQSVPPVDVAADAAGMLLHLSRAGAQAHAEMVAADVAPAVVSLLGHPVRDEVGKLEAAQLLGVLSQESIARSQTVEAGAIPAVVHYLNHGSPSVRAAAAGALSTMAGSPAYAETIVHCDFLPAMLKSPVVLALVDMEARRMEGAGEAAQALAALARGGVASQVVVAEARGIDAVVELVARGAPLEVRSAAAVTLHTMHLRGEVDTDALVEAAAAKPLVELLRGMWETSSEAGATSATALLAALVCGTLSAVFGEGAAVLCRAGRAGWDVSGGIRSVTISAAPPVVDPRMVVRRAGGVKALVRVLGARAEHLDEDNLDLMLEEESPSGWQSLAGPRYYAACALQGLAAAGSSGQEMVASAGGVKALIRTIRARGPRGGGAELRGACARALRTLVSHTDARRALADVDGATPILAALAVSSAETADCRVCALAVLEKLFRHWKPGSASAVAELQPHAVQLVPALVALLPPPGSASALEVPMALARTVLVFAIVATAGGVAATVGAMSKAGETAEARAAIAANADAGVKEGEIVGEEMEVGNTRDGAGAAAPELAEAVAADAEAPTPSAPDVLGPDPDQALLQTVASQVRGHLEAVFSEESEPEAEGGAGAERSALVDQLWHYHADILPLLLPPGMLTKGAGARCARAALRAVLRVLERGRHVRETARVTFGELLQCFAPRHWCTDGQLIIAAGGEPYPPAPPRMDGSGADPRELPSGSTVTEGGQKAALRKRPTSARRKGPIDGYNATSRYSVTMLVGNPDGIPPVSVLNVANGELDPVALEDGATDQWETLARMASVTTTPVCCAGDRIGVELVGEQGDSWSSEMVLRAGVTGQGGGGWGGSLGTSDGSWRTNRVLRSEVPLEVAARLGDIMQMRLWFKRPKGATVGGEGGLGGVPIGAPWAGQRSEGQELDGCYIEKVAVVASSDAHPTRREPKRWEFLCGEWVRGDGRQLRVLPGGVDIGYAETWRETRQGRLRCYVNVQTQEQSPNEPLKYFLQHPDNFQVVPTMVVKDWRGRQDPLEESEVAAAVLEEAERGALTSRQYERLAAGAATLLEVLCVSSVPAQAALWKCDGIPRLVTLATVDSGRAAAAGVLRVLLASRDRAEPWRPAAYLREFVLAGGMHVCRQLACDRRRAESVHSATFFLHKVAAAGGSYSAIIAACAQVQFVAEMLVGTGVSMDTKAEAAACLRKLSLAPECQHVMYAAGAVHALQQVVAEEATKCASVSSILLKGTDAAGAATIGSNAAAALQNLGLNSTRSY</sequence>
<feature type="region of interest" description="Disordered" evidence="2">
    <location>
        <begin position="1709"/>
        <end position="1757"/>
    </location>
</feature>
<evidence type="ECO:0000256" key="2">
    <source>
        <dbReference type="SAM" id="MobiDB-lite"/>
    </source>
</evidence>
<evidence type="ECO:0000256" key="1">
    <source>
        <dbReference type="PROSITE-ProRule" id="PRU00259"/>
    </source>
</evidence>
<dbReference type="EMBL" id="LGRX02014134">
    <property type="protein sequence ID" value="KAK3265106.1"/>
    <property type="molecule type" value="Genomic_DNA"/>
</dbReference>
<feature type="region of interest" description="Disordered" evidence="2">
    <location>
        <begin position="37"/>
        <end position="166"/>
    </location>
</feature>
<dbReference type="SMART" id="SM00185">
    <property type="entry name" value="ARM"/>
    <property type="match status" value="9"/>
</dbReference>
<comment type="caution">
    <text evidence="3">The sequence shown here is derived from an EMBL/GenBank/DDBJ whole genome shotgun (WGS) entry which is preliminary data.</text>
</comment>
<dbReference type="Pfam" id="PF00514">
    <property type="entry name" value="Arm"/>
    <property type="match status" value="1"/>
</dbReference>
<organism evidence="3 4">
    <name type="scientific">Cymbomonas tetramitiformis</name>
    <dbReference type="NCBI Taxonomy" id="36881"/>
    <lineage>
        <taxon>Eukaryota</taxon>
        <taxon>Viridiplantae</taxon>
        <taxon>Chlorophyta</taxon>
        <taxon>Pyramimonadophyceae</taxon>
        <taxon>Pyramimonadales</taxon>
        <taxon>Pyramimonadaceae</taxon>
        <taxon>Cymbomonas</taxon>
    </lineage>
</organism>
<feature type="compositionally biased region" description="Basic residues" evidence="2">
    <location>
        <begin position="41"/>
        <end position="53"/>
    </location>
</feature>
<feature type="compositionally biased region" description="Basic and acidic residues" evidence="2">
    <location>
        <begin position="103"/>
        <end position="121"/>
    </location>
</feature>
<feature type="compositionally biased region" description="Basic residues" evidence="2">
    <location>
        <begin position="1742"/>
        <end position="1753"/>
    </location>
</feature>
<proteinExistence type="predicted"/>
<reference evidence="3 4" key="1">
    <citation type="journal article" date="2015" name="Genome Biol. Evol.">
        <title>Comparative Genomics of a Bacterivorous Green Alga Reveals Evolutionary Causalities and Consequences of Phago-Mixotrophic Mode of Nutrition.</title>
        <authorList>
            <person name="Burns J.A."/>
            <person name="Paasch A."/>
            <person name="Narechania A."/>
            <person name="Kim E."/>
        </authorList>
    </citation>
    <scope>NUCLEOTIDE SEQUENCE [LARGE SCALE GENOMIC DNA]</scope>
    <source>
        <strain evidence="3 4">PLY_AMNH</strain>
    </source>
</reference>
<evidence type="ECO:0000313" key="3">
    <source>
        <dbReference type="EMBL" id="KAK3265106.1"/>
    </source>
</evidence>
<feature type="compositionally biased region" description="Basic residues" evidence="2">
    <location>
        <begin position="70"/>
        <end position="80"/>
    </location>
</feature>
<dbReference type="PANTHER" id="PTHR46043">
    <property type="entry name" value="ARM REPEAT SUPERFAMILY PROTEIN"/>
    <property type="match status" value="1"/>
</dbReference>
<dbReference type="PROSITE" id="PS50176">
    <property type="entry name" value="ARM_REPEAT"/>
    <property type="match status" value="1"/>
</dbReference>
<dbReference type="SUPFAM" id="SSF48371">
    <property type="entry name" value="ARM repeat"/>
    <property type="match status" value="3"/>
</dbReference>
<name>A0AAE0FS93_9CHLO</name>
<feature type="compositionally biased region" description="Acidic residues" evidence="2">
    <location>
        <begin position="138"/>
        <end position="152"/>
    </location>
</feature>
<dbReference type="InterPro" id="IPR016024">
    <property type="entry name" value="ARM-type_fold"/>
</dbReference>
<dbReference type="Proteomes" id="UP001190700">
    <property type="component" value="Unassembled WGS sequence"/>
</dbReference>
<accession>A0AAE0FS93</accession>
<feature type="repeat" description="ARM" evidence="1">
    <location>
        <begin position="1094"/>
        <end position="1132"/>
    </location>
</feature>
<dbReference type="InterPro" id="IPR011989">
    <property type="entry name" value="ARM-like"/>
</dbReference>
<dbReference type="PANTHER" id="PTHR46043:SF11">
    <property type="entry name" value="ARM REPEAT SUPERFAMILY PROTEIN"/>
    <property type="match status" value="1"/>
</dbReference>
<protein>
    <submittedName>
        <fullName evidence="3">Uncharacterized protein</fullName>
    </submittedName>
</protein>
<gene>
    <name evidence="3" type="ORF">CYMTET_26191</name>
</gene>
<dbReference type="InterPro" id="IPR000225">
    <property type="entry name" value="Armadillo"/>
</dbReference>
<feature type="region of interest" description="Disordered" evidence="2">
    <location>
        <begin position="181"/>
        <end position="211"/>
    </location>
</feature>
<dbReference type="Gene3D" id="1.25.10.10">
    <property type="entry name" value="Leucine-rich Repeat Variant"/>
    <property type="match status" value="4"/>
</dbReference>